<organism evidence="5 6">
    <name type="scientific">Rhizopus azygosporus</name>
    <name type="common">Rhizopus microsporus var. azygosporus</name>
    <dbReference type="NCBI Taxonomy" id="86630"/>
    <lineage>
        <taxon>Eukaryota</taxon>
        <taxon>Fungi</taxon>
        <taxon>Fungi incertae sedis</taxon>
        <taxon>Mucoromycota</taxon>
        <taxon>Mucoromycotina</taxon>
        <taxon>Mucoromycetes</taxon>
        <taxon>Mucorales</taxon>
        <taxon>Mucorineae</taxon>
        <taxon>Rhizopodaceae</taxon>
        <taxon>Rhizopus</taxon>
    </lineage>
</organism>
<evidence type="ECO:0000256" key="1">
    <source>
        <dbReference type="ARBA" id="ARBA00022729"/>
    </source>
</evidence>
<feature type="chain" id="PRO_5016843778" description="RlpA-like protein double-psi beta-barrel domain-containing protein" evidence="3">
    <location>
        <begin position="22"/>
        <end position="276"/>
    </location>
</feature>
<evidence type="ECO:0000256" key="2">
    <source>
        <dbReference type="SAM" id="MobiDB-lite"/>
    </source>
</evidence>
<dbReference type="AlphaFoldDB" id="A0A367JJY2"/>
<dbReference type="PANTHER" id="PTHR31836:SF28">
    <property type="entry name" value="SRCR DOMAIN-CONTAINING PROTEIN-RELATED"/>
    <property type="match status" value="1"/>
</dbReference>
<feature type="signal peptide" evidence="3">
    <location>
        <begin position="1"/>
        <end position="21"/>
    </location>
</feature>
<dbReference type="Gene3D" id="2.40.40.10">
    <property type="entry name" value="RlpA-like domain"/>
    <property type="match status" value="1"/>
</dbReference>
<dbReference type="InterPro" id="IPR009009">
    <property type="entry name" value="RlpA-like_DPBB"/>
</dbReference>
<dbReference type="Proteomes" id="UP000252139">
    <property type="component" value="Unassembled WGS sequence"/>
</dbReference>
<accession>A0A367JJY2</accession>
<dbReference type="InterPro" id="IPR036908">
    <property type="entry name" value="RlpA-like_sf"/>
</dbReference>
<dbReference type="InterPro" id="IPR051477">
    <property type="entry name" value="Expansin_CellWall"/>
</dbReference>
<keyword evidence="1 3" id="KW-0732">Signal</keyword>
<dbReference type="EMBL" id="PJQL01001161">
    <property type="protein sequence ID" value="RCH90195.1"/>
    <property type="molecule type" value="Genomic_DNA"/>
</dbReference>
<name>A0A367JJY2_RHIAZ</name>
<evidence type="ECO:0000256" key="3">
    <source>
        <dbReference type="SAM" id="SignalP"/>
    </source>
</evidence>
<comment type="caution">
    <text evidence="5">The sequence shown here is derived from an EMBL/GenBank/DDBJ whole genome shotgun (WGS) entry which is preliminary data.</text>
</comment>
<dbReference type="STRING" id="86630.A0A367JJY2"/>
<feature type="region of interest" description="Disordered" evidence="2">
    <location>
        <begin position="128"/>
        <end position="179"/>
    </location>
</feature>
<proteinExistence type="predicted"/>
<evidence type="ECO:0000259" key="4">
    <source>
        <dbReference type="Pfam" id="PF03330"/>
    </source>
</evidence>
<evidence type="ECO:0000313" key="6">
    <source>
        <dbReference type="Proteomes" id="UP000252139"/>
    </source>
</evidence>
<evidence type="ECO:0000313" key="5">
    <source>
        <dbReference type="EMBL" id="RCH90195.1"/>
    </source>
</evidence>
<dbReference type="SUPFAM" id="SSF50685">
    <property type="entry name" value="Barwin-like endoglucanases"/>
    <property type="match status" value="1"/>
</dbReference>
<protein>
    <recommendedName>
        <fullName evidence="4">RlpA-like protein double-psi beta-barrel domain-containing protein</fullName>
    </recommendedName>
</protein>
<sequence length="276" mass="30345">MKANQLYVLIALICIVHVAFAKTKCKLSVDKAQLKASGSHLRIRGHVSVGNSHCKPTKDDDNDVSTTITLSSKKKFSFRDAKGKTHSGKKCTITANWYNTPDKYHHSGKNKEVYVPFRLAHSIDCDKDAKTSTKKSKTTTKKKKTTTKKRKTTTKKRKTTTKKKSHKTSSASSQSHGFDGKATFFTPNQGACGEWNDNNDMIAAVGGELYGSYSKKSSVCGKKVLVTNKANGKSVKVTITDACESCDKTHIDLSPAAFAKIGKFDTGVLKVEWHYI</sequence>
<dbReference type="Pfam" id="PF03330">
    <property type="entry name" value="DPBB_1"/>
    <property type="match status" value="1"/>
</dbReference>
<feature type="domain" description="RlpA-like protein double-psi beta-barrel" evidence="4">
    <location>
        <begin position="180"/>
        <end position="272"/>
    </location>
</feature>
<keyword evidence="6" id="KW-1185">Reference proteome</keyword>
<gene>
    <name evidence="5" type="ORF">CU097_004519</name>
</gene>
<dbReference type="PANTHER" id="PTHR31836">
    <property type="match status" value="1"/>
</dbReference>
<dbReference type="OrthoDB" id="623670at2759"/>
<dbReference type="CDD" id="cd22191">
    <property type="entry name" value="DPBB_RlpA_EXP_N-like"/>
    <property type="match status" value="1"/>
</dbReference>
<feature type="compositionally biased region" description="Basic residues" evidence="2">
    <location>
        <begin position="132"/>
        <end position="167"/>
    </location>
</feature>
<reference evidence="5 6" key="1">
    <citation type="journal article" date="2018" name="G3 (Bethesda)">
        <title>Phylogenetic and Phylogenomic Definition of Rhizopus Species.</title>
        <authorList>
            <person name="Gryganskyi A.P."/>
            <person name="Golan J."/>
            <person name="Dolatabadi S."/>
            <person name="Mondo S."/>
            <person name="Robb S."/>
            <person name="Idnurm A."/>
            <person name="Muszewska A."/>
            <person name="Steczkiewicz K."/>
            <person name="Masonjones S."/>
            <person name="Liao H.L."/>
            <person name="Gajdeczka M.T."/>
            <person name="Anike F."/>
            <person name="Vuek A."/>
            <person name="Anishchenko I.M."/>
            <person name="Voigt K."/>
            <person name="de Hoog G.S."/>
            <person name="Smith M.E."/>
            <person name="Heitman J."/>
            <person name="Vilgalys R."/>
            <person name="Stajich J.E."/>
        </authorList>
    </citation>
    <scope>NUCLEOTIDE SEQUENCE [LARGE SCALE GENOMIC DNA]</scope>
    <source>
        <strain evidence="5 6">CBS 357.93</strain>
    </source>
</reference>